<dbReference type="InterPro" id="IPR028994">
    <property type="entry name" value="Integrin_alpha_N"/>
</dbReference>
<dbReference type="AlphaFoldDB" id="A0A0F3GM65"/>
<keyword evidence="2" id="KW-0812">Transmembrane</keyword>
<feature type="transmembrane region" description="Helical" evidence="2">
    <location>
        <begin position="190"/>
        <end position="218"/>
    </location>
</feature>
<feature type="transmembrane region" description="Helical" evidence="2">
    <location>
        <begin position="21"/>
        <end position="41"/>
    </location>
</feature>
<keyword evidence="1" id="KW-0732">Signal</keyword>
<sequence>MNYQENEDNNKVGLLIRISIFVRYWLLATMFLFLTFSSYILKPTVFHDNSCFIGNSMEASYKDSCSNYSVFKNSITLGRPLASLIECYAFKYVRSLADLQKVKVAVILLYSCGVAILTLLLIYCGVLPIVAFFFSLSVFMLPGPQFMIYLAWPPQPIATLLAIISYVLYYQSWSTKAHDEKAVLILTERSILAVFLLLLSMFTYPAHAFFFLVISFLFASVNREQIRLHTLILLIKRDVCFFSITSLVYYLFIKLFIPLSNTLDYKMEVSVKNLFRKIIPLYRDLVPAVFSFWNIYLPKEYGHILFGIVVILLVSLFGVSLKNKRFGVCVLIAYAIILFFVIIIPWILTPTNLLLRRFLFAETTLVLLLLFWIFMTLLDLTIKTDTKRNVVSIFFILLIYIYAAITSSATATLNNKNSEMELTFIKDSLTPFVNKPISRIHVVKAIENGKAFNGLNAMCDEFNCNATSFTGDIIFILSAALIDIEKHFNKVEYCPSNKIYSCFGSSPKEAINVTVSEHGEEFCLTKDMVVIDMNLLLNNTNITNVSLVPQPKPCRFEAIWNTKNATDKHSVNRAFDGSTDSDDFWETSIEKSGEINILYAEPKVVDKYFMATGERPDLMPKTWEFMALDQNERWLVLDKRTDIQSWLKNENEAFSFSNDKIYRHYKFKFLKGQDSKMLRIYEIDINDDGQSDTMWQNSNGGDVSGGSFSFRGLSAEWEIKATGDFNGDDKSEVVLQDTNGDVYVWITDGAGYYAQLNLPKEWALKAIGDFNGDGKSDIIWQNSTTGDTAMWLMDGARINTLVVKGLSSGGAAVQWEIKAAGDFNGDGKSDIILQNTNNNDVVIWLMDGARIIRADYAQHGLPKEWVLKAIGDFNGDGKSDIIWQNSTTGDIAMWLMDGARINDTALVVKGLSSDWTVKAVADFNNDGKGDVVLQNANGDLYVWIMNGAKIQRSGLITKGITSNWQIKSVGDFDGDGKNDILLYNSIAKNTAASTSNKPNSAWSSISVAIIAILILVIVIFSNPLKKAW</sequence>
<protein>
    <recommendedName>
        <fullName evidence="5">FG-GAP repeat-containing protein</fullName>
    </recommendedName>
</protein>
<dbReference type="PANTHER" id="PTHR46580:SF2">
    <property type="entry name" value="MAM DOMAIN-CONTAINING PROTEIN"/>
    <property type="match status" value="1"/>
</dbReference>
<dbReference type="EMBL" id="LACI01002121">
    <property type="protein sequence ID" value="KJU82912.1"/>
    <property type="molecule type" value="Genomic_DNA"/>
</dbReference>
<feature type="transmembrane region" description="Helical" evidence="2">
    <location>
        <begin position="107"/>
        <end position="134"/>
    </location>
</feature>
<gene>
    <name evidence="3" type="ORF">MBAV_004905</name>
</gene>
<feature type="transmembrane region" description="Helical" evidence="2">
    <location>
        <begin position="390"/>
        <end position="413"/>
    </location>
</feature>
<dbReference type="SUPFAM" id="SSF69318">
    <property type="entry name" value="Integrin alpha N-terminal domain"/>
    <property type="match status" value="1"/>
</dbReference>
<dbReference type="Pfam" id="PF13517">
    <property type="entry name" value="FG-GAP_3"/>
    <property type="match status" value="2"/>
</dbReference>
<keyword evidence="4" id="KW-1185">Reference proteome</keyword>
<proteinExistence type="predicted"/>
<evidence type="ECO:0000313" key="4">
    <source>
        <dbReference type="Proteomes" id="UP000033423"/>
    </source>
</evidence>
<dbReference type="SUPFAM" id="SSF49785">
    <property type="entry name" value="Galactose-binding domain-like"/>
    <property type="match status" value="1"/>
</dbReference>
<name>A0A0F3GM65_9BACT</name>
<dbReference type="PANTHER" id="PTHR46580">
    <property type="entry name" value="SENSOR KINASE-RELATED"/>
    <property type="match status" value="1"/>
</dbReference>
<dbReference type="Proteomes" id="UP000033423">
    <property type="component" value="Unassembled WGS sequence"/>
</dbReference>
<evidence type="ECO:0000256" key="1">
    <source>
        <dbReference type="ARBA" id="ARBA00022729"/>
    </source>
</evidence>
<dbReference type="Gene3D" id="2.40.128.340">
    <property type="match status" value="1"/>
</dbReference>
<keyword evidence="2" id="KW-0472">Membrane</keyword>
<feature type="transmembrane region" description="Helical" evidence="2">
    <location>
        <begin position="326"/>
        <end position="348"/>
    </location>
</feature>
<evidence type="ECO:0000313" key="3">
    <source>
        <dbReference type="EMBL" id="KJU82912.1"/>
    </source>
</evidence>
<dbReference type="Gene3D" id="2.130.10.130">
    <property type="entry name" value="Integrin alpha, N-terminal"/>
    <property type="match status" value="1"/>
</dbReference>
<reference evidence="3 4" key="1">
    <citation type="submission" date="2015-02" db="EMBL/GenBank/DDBJ databases">
        <title>Single-cell genomics of uncultivated deep-branching MTB reveals a conserved set of magnetosome genes.</title>
        <authorList>
            <person name="Kolinko S."/>
            <person name="Richter M."/>
            <person name="Glockner F.O."/>
            <person name="Brachmann A."/>
            <person name="Schuler D."/>
        </authorList>
    </citation>
    <scope>NUCLEOTIDE SEQUENCE [LARGE SCALE GENOMIC DNA]</scope>
    <source>
        <strain evidence="3">TM-1</strain>
    </source>
</reference>
<evidence type="ECO:0000256" key="2">
    <source>
        <dbReference type="SAM" id="Phobius"/>
    </source>
</evidence>
<comment type="caution">
    <text evidence="3">The sequence shown here is derived from an EMBL/GenBank/DDBJ whole genome shotgun (WGS) entry which is preliminary data.</text>
</comment>
<accession>A0A0F3GM65</accession>
<keyword evidence="2" id="KW-1133">Transmembrane helix</keyword>
<evidence type="ECO:0008006" key="5">
    <source>
        <dbReference type="Google" id="ProtNLM"/>
    </source>
</evidence>
<dbReference type="InterPro" id="IPR008979">
    <property type="entry name" value="Galactose-bd-like_sf"/>
</dbReference>
<feature type="transmembrane region" description="Helical" evidence="2">
    <location>
        <begin position="1001"/>
        <end position="1020"/>
    </location>
</feature>
<feature type="transmembrane region" description="Helical" evidence="2">
    <location>
        <begin position="146"/>
        <end position="170"/>
    </location>
</feature>
<feature type="transmembrane region" description="Helical" evidence="2">
    <location>
        <begin position="354"/>
        <end position="378"/>
    </location>
</feature>
<feature type="transmembrane region" description="Helical" evidence="2">
    <location>
        <begin position="301"/>
        <end position="319"/>
    </location>
</feature>
<feature type="transmembrane region" description="Helical" evidence="2">
    <location>
        <begin position="239"/>
        <end position="257"/>
    </location>
</feature>
<organism evidence="3 4">
    <name type="scientific">Candidatus Magnetobacterium bavaricum</name>
    <dbReference type="NCBI Taxonomy" id="29290"/>
    <lineage>
        <taxon>Bacteria</taxon>
        <taxon>Pseudomonadati</taxon>
        <taxon>Nitrospirota</taxon>
        <taxon>Thermodesulfovibrionia</taxon>
        <taxon>Thermodesulfovibrionales</taxon>
        <taxon>Candidatus Magnetobacteriaceae</taxon>
        <taxon>Candidatus Magnetobacterium</taxon>
    </lineage>
</organism>
<dbReference type="InterPro" id="IPR013517">
    <property type="entry name" value="FG-GAP"/>
</dbReference>